<dbReference type="EMBL" id="JABCKI010005739">
    <property type="protein sequence ID" value="KAG5638908.1"/>
    <property type="molecule type" value="Genomic_DNA"/>
</dbReference>
<name>A0A9P7K6J8_9AGAR</name>
<evidence type="ECO:0000256" key="1">
    <source>
        <dbReference type="SAM" id="MobiDB-lite"/>
    </source>
</evidence>
<gene>
    <name evidence="2" type="ORF">H0H81_008969</name>
</gene>
<dbReference type="OrthoDB" id="9994419at2759"/>
<dbReference type="Proteomes" id="UP000717328">
    <property type="component" value="Unassembled WGS sequence"/>
</dbReference>
<sequence>MPGSSWLSLVEEVAWEYDEETVDAVMDNTIKAAAKAAIQSTSSSPTSSYGEDELRLEERILESFGGPDLTIAPELLSPTSSRDPSPRRLRPKSKSPARWKLMRSISDAIQNVLEQREPGVYGESEPTFVSLKVRLKLQTQSPPPMIPVQVVSCAT</sequence>
<dbReference type="AlphaFoldDB" id="A0A9P7K6J8"/>
<comment type="caution">
    <text evidence="2">The sequence shown here is derived from an EMBL/GenBank/DDBJ whole genome shotgun (WGS) entry which is preliminary data.</text>
</comment>
<proteinExistence type="predicted"/>
<evidence type="ECO:0000313" key="3">
    <source>
        <dbReference type="Proteomes" id="UP000717328"/>
    </source>
</evidence>
<evidence type="ECO:0000313" key="2">
    <source>
        <dbReference type="EMBL" id="KAG5638908.1"/>
    </source>
</evidence>
<feature type="compositionally biased region" description="Basic residues" evidence="1">
    <location>
        <begin position="87"/>
        <end position="97"/>
    </location>
</feature>
<protein>
    <submittedName>
        <fullName evidence="2">Uncharacterized protein</fullName>
    </submittedName>
</protein>
<feature type="region of interest" description="Disordered" evidence="1">
    <location>
        <begin position="65"/>
        <end position="97"/>
    </location>
</feature>
<reference evidence="2" key="2">
    <citation type="submission" date="2021-10" db="EMBL/GenBank/DDBJ databases">
        <title>Phylogenomics reveals ancestral predisposition of the termite-cultivated fungus Termitomyces towards a domesticated lifestyle.</title>
        <authorList>
            <person name="Auxier B."/>
            <person name="Grum-Grzhimaylo A."/>
            <person name="Cardenas M.E."/>
            <person name="Lodge J.D."/>
            <person name="Laessoe T."/>
            <person name="Pedersen O."/>
            <person name="Smith M.E."/>
            <person name="Kuyper T.W."/>
            <person name="Franco-Molano E.A."/>
            <person name="Baroni T.J."/>
            <person name="Aanen D.K."/>
        </authorList>
    </citation>
    <scope>NUCLEOTIDE SEQUENCE</scope>
    <source>
        <strain evidence="2">D49</strain>
    </source>
</reference>
<keyword evidence="3" id="KW-1185">Reference proteome</keyword>
<organism evidence="2 3">
    <name type="scientific">Sphagnurus paluster</name>
    <dbReference type="NCBI Taxonomy" id="117069"/>
    <lineage>
        <taxon>Eukaryota</taxon>
        <taxon>Fungi</taxon>
        <taxon>Dikarya</taxon>
        <taxon>Basidiomycota</taxon>
        <taxon>Agaricomycotina</taxon>
        <taxon>Agaricomycetes</taxon>
        <taxon>Agaricomycetidae</taxon>
        <taxon>Agaricales</taxon>
        <taxon>Tricholomatineae</taxon>
        <taxon>Lyophyllaceae</taxon>
        <taxon>Sphagnurus</taxon>
    </lineage>
</organism>
<accession>A0A9P7K6J8</accession>
<reference evidence="2" key="1">
    <citation type="submission" date="2021-02" db="EMBL/GenBank/DDBJ databases">
        <authorList>
            <person name="Nieuwenhuis M."/>
            <person name="Van De Peppel L.J.J."/>
        </authorList>
    </citation>
    <scope>NUCLEOTIDE SEQUENCE</scope>
    <source>
        <strain evidence="2">D49</strain>
    </source>
</reference>